<name>A0A9D5CG01_9LILI</name>
<evidence type="ECO:0000313" key="1">
    <source>
        <dbReference type="EMBL" id="KAJ0972551.1"/>
    </source>
</evidence>
<dbReference type="AlphaFoldDB" id="A0A9D5CG01"/>
<dbReference type="OrthoDB" id="1060521at2759"/>
<gene>
    <name evidence="1" type="ORF">J5N97_020510</name>
</gene>
<proteinExistence type="predicted"/>
<evidence type="ECO:0000313" key="2">
    <source>
        <dbReference type="Proteomes" id="UP001085076"/>
    </source>
</evidence>
<comment type="caution">
    <text evidence="1">The sequence shown here is derived from an EMBL/GenBank/DDBJ whole genome shotgun (WGS) entry which is preliminary data.</text>
</comment>
<organism evidence="1 2">
    <name type="scientific">Dioscorea zingiberensis</name>
    <dbReference type="NCBI Taxonomy" id="325984"/>
    <lineage>
        <taxon>Eukaryota</taxon>
        <taxon>Viridiplantae</taxon>
        <taxon>Streptophyta</taxon>
        <taxon>Embryophyta</taxon>
        <taxon>Tracheophyta</taxon>
        <taxon>Spermatophyta</taxon>
        <taxon>Magnoliopsida</taxon>
        <taxon>Liliopsida</taxon>
        <taxon>Dioscoreales</taxon>
        <taxon>Dioscoreaceae</taxon>
        <taxon>Dioscorea</taxon>
    </lineage>
</organism>
<dbReference type="EMBL" id="JAGGNH010000005">
    <property type="protein sequence ID" value="KAJ0972551.1"/>
    <property type="molecule type" value="Genomic_DNA"/>
</dbReference>
<dbReference type="PANTHER" id="PTHR31422">
    <property type="entry name" value="BNAANNG28530D PROTEIN"/>
    <property type="match status" value="1"/>
</dbReference>
<reference evidence="1" key="2">
    <citation type="journal article" date="2022" name="Hortic Res">
        <title>The genome of Dioscorea zingiberensis sheds light on the biosynthesis, origin and evolution of the medicinally important diosgenin saponins.</title>
        <authorList>
            <person name="Li Y."/>
            <person name="Tan C."/>
            <person name="Li Z."/>
            <person name="Guo J."/>
            <person name="Li S."/>
            <person name="Chen X."/>
            <person name="Wang C."/>
            <person name="Dai X."/>
            <person name="Yang H."/>
            <person name="Song W."/>
            <person name="Hou L."/>
            <person name="Xu J."/>
            <person name="Tong Z."/>
            <person name="Xu A."/>
            <person name="Yuan X."/>
            <person name="Wang W."/>
            <person name="Yang Q."/>
            <person name="Chen L."/>
            <person name="Sun Z."/>
            <person name="Wang K."/>
            <person name="Pan B."/>
            <person name="Chen J."/>
            <person name="Bao Y."/>
            <person name="Liu F."/>
            <person name="Qi X."/>
            <person name="Gang D.R."/>
            <person name="Wen J."/>
            <person name="Li J."/>
        </authorList>
    </citation>
    <scope>NUCLEOTIDE SEQUENCE</scope>
    <source>
        <strain evidence="1">Dzin_1.0</strain>
    </source>
</reference>
<accession>A0A9D5CG01</accession>
<protein>
    <submittedName>
        <fullName evidence="1">Uncharacterized protein</fullName>
    </submittedName>
</protein>
<dbReference type="Proteomes" id="UP001085076">
    <property type="component" value="Miscellaneous, Linkage group lg05"/>
</dbReference>
<sequence length="86" mass="9733">MARAIVYTIDAVYVPVDVPNEKYEGMPKDVGKRREFTGGGVGEEEGDMKKLYMRLQALKVDRESMRQAIISMRIENAQLVLLTEIA</sequence>
<reference evidence="1" key="1">
    <citation type="submission" date="2021-03" db="EMBL/GenBank/DDBJ databases">
        <authorList>
            <person name="Li Z."/>
            <person name="Yang C."/>
        </authorList>
    </citation>
    <scope>NUCLEOTIDE SEQUENCE</scope>
    <source>
        <strain evidence="1">Dzin_1.0</strain>
        <tissue evidence="1">Leaf</tissue>
    </source>
</reference>
<keyword evidence="2" id="KW-1185">Reference proteome</keyword>
<dbReference type="PANTHER" id="PTHR31422:SF0">
    <property type="entry name" value="MYOSIN-BINDING PROTEIN 7"/>
    <property type="match status" value="1"/>
</dbReference>